<feature type="compositionally biased region" description="Basic and acidic residues" evidence="4">
    <location>
        <begin position="137"/>
        <end position="146"/>
    </location>
</feature>
<feature type="region of interest" description="Disordered" evidence="4">
    <location>
        <begin position="1"/>
        <end position="158"/>
    </location>
</feature>
<sequence>MEKEGGTANENTSLFPLFAASTGPQQITSTGATNPTTTSPPQWLCNTSFTTNLSVINDAVSSRQKDHDRTESDQEEDDSSPQRPQLKPPSSSASYELLEVEEEYSHSDSDVDSGSERKTNKRKEKPYKKKKKRRNRCRDEDADVHVRSRKSNVRAWADSHTKPPKDYYFDSHGDADNLVYGSLYRMDVPRYKPYSHTKLSAMDFHGLYRFNRSSIFDSDDDIDALGVKLKSGGRYWSAKYVALECQKSLKRLRLLAPKQPMLVGSDDYIPFSDAHLSQEGVDHGSTSKASLVEESWEDEVLRKTREFNQLTREHPHDEKVWLDFAEFQDRVAKLQPQKGARLQMLEKKISILEKAVELNPDNEELLLYLLKVYQSRDSSDMLIGRWEKVLMGHSGSSKLWKEYLHVVQGEFSRFKVSDVRKIFAHAIQALSTACSKQFRQVDQNEKPSPDPAIVQLELGLVDVFLSLCRFERQAGYQELATALFQAEIEFSLFCPSLLLSEHSKLRLFEHFWNGNGPRVGEEGALGWSSWLEKEEETRQRVVKEETSHDDERGGWTGWSEPLAKLTETDKNSANASNDTEELQGEIEDEEIKEEDDTEALLKQLGIDVDTEPSSDIKDTSTWIRWSEEEYLRDCKQWMPVHGKSDGISQSIGTPDREDCEQLSGVILFEDVGEYLFSLRSEEARISLLSQFIEFFGGDMSKRICTNSSSWNEKILSLEVLPNSIVQNLGLISNDLFLLLGNTGDHSRQADVMKFLRNAILLCLIAFPRNHILEEAALIAEELSTTRMDSSTPCRALAKSLLKSDRQDLLLCGVYAQREAASGNIDHARRVFDMALSSINGLPSHLQSNAPLLYFWYAEAELANSSGNTQELSPRALYILSCLGTGAKYYPFEHKPSSLQLLRAHQGFKEKLRTVQLAWVCGVVDDQSVALICSAALFEELTTGWAAGIGVLEEALTMVLPERRRHSYQLEFLFNYYMRMLLRHHKRSSSSRIWESISQGLQIYPQSCELFKALVEISHHYSTPNKLRWMFDDYCYRKPSVIVWIFALSYEMSRGGSHHRIHGLFERALANVSLRKSVVLWRSYIAYEIDILHNPSAAKRIFFRAIHACPWSKKLWLDGFLKLNSVLSAKELSDLQEVMRDKELNLRTDIYEILLRDELL</sequence>
<evidence type="ECO:0000313" key="6">
    <source>
        <dbReference type="Proteomes" id="UP000091857"/>
    </source>
</evidence>
<dbReference type="GO" id="GO:0006396">
    <property type="term" value="P:RNA processing"/>
    <property type="evidence" value="ECO:0007669"/>
    <property type="project" value="InterPro"/>
</dbReference>
<feature type="compositionally biased region" description="Basic and acidic residues" evidence="4">
    <location>
        <begin position="541"/>
        <end position="553"/>
    </location>
</feature>
<dbReference type="STRING" id="3983.A0A2C9VLL0"/>
<gene>
    <name evidence="5" type="ORF">MANES_06G000900v8</name>
</gene>
<dbReference type="SMART" id="SM00386">
    <property type="entry name" value="HAT"/>
    <property type="match status" value="3"/>
</dbReference>
<organism evidence="5 6">
    <name type="scientific">Manihot esculenta</name>
    <name type="common">Cassava</name>
    <name type="synonym">Jatropha manihot</name>
    <dbReference type="NCBI Taxonomy" id="3983"/>
    <lineage>
        <taxon>Eukaryota</taxon>
        <taxon>Viridiplantae</taxon>
        <taxon>Streptophyta</taxon>
        <taxon>Embryophyta</taxon>
        <taxon>Tracheophyta</taxon>
        <taxon>Spermatophyta</taxon>
        <taxon>Magnoliopsida</taxon>
        <taxon>eudicotyledons</taxon>
        <taxon>Gunneridae</taxon>
        <taxon>Pentapetalae</taxon>
        <taxon>rosids</taxon>
        <taxon>fabids</taxon>
        <taxon>Malpighiales</taxon>
        <taxon>Euphorbiaceae</taxon>
        <taxon>Crotonoideae</taxon>
        <taxon>Manihoteae</taxon>
        <taxon>Manihot</taxon>
    </lineage>
</organism>
<dbReference type="OMA" id="MRDKELH"/>
<evidence type="ECO:0000256" key="2">
    <source>
        <dbReference type="ARBA" id="ARBA00009265"/>
    </source>
</evidence>
<dbReference type="InterPro" id="IPR013633">
    <property type="entry name" value="NRDE-2"/>
</dbReference>
<protein>
    <recommendedName>
        <fullName evidence="7">Protein NRDE2 homolog</fullName>
    </recommendedName>
</protein>
<comment type="caution">
    <text evidence="5">The sequence shown here is derived from an EMBL/GenBank/DDBJ whole genome shotgun (WGS) entry which is preliminary data.</text>
</comment>
<accession>A0A2C9VLL0</accession>
<dbReference type="SUPFAM" id="SSF48452">
    <property type="entry name" value="TPR-like"/>
    <property type="match status" value="2"/>
</dbReference>
<reference evidence="6" key="1">
    <citation type="journal article" date="2016" name="Nat. Biotechnol.">
        <title>Sequencing wild and cultivated cassava and related species reveals extensive interspecific hybridization and genetic diversity.</title>
        <authorList>
            <person name="Bredeson J.V."/>
            <person name="Lyons J.B."/>
            <person name="Prochnik S.E."/>
            <person name="Wu G.A."/>
            <person name="Ha C.M."/>
            <person name="Edsinger-Gonzales E."/>
            <person name="Grimwood J."/>
            <person name="Schmutz J."/>
            <person name="Rabbi I.Y."/>
            <person name="Egesi C."/>
            <person name="Nauluvula P."/>
            <person name="Lebot V."/>
            <person name="Ndunguru J."/>
            <person name="Mkamilo G."/>
            <person name="Bart R.S."/>
            <person name="Setter T.L."/>
            <person name="Gleadow R.M."/>
            <person name="Kulakow P."/>
            <person name="Ferguson M.E."/>
            <person name="Rounsley S."/>
            <person name="Rokhsar D.S."/>
        </authorList>
    </citation>
    <scope>NUCLEOTIDE SEQUENCE [LARGE SCALE GENOMIC DNA]</scope>
    <source>
        <strain evidence="6">cv. AM560-2</strain>
    </source>
</reference>
<feature type="compositionally biased region" description="Low complexity" evidence="4">
    <location>
        <begin position="28"/>
        <end position="41"/>
    </location>
</feature>
<dbReference type="InterPro" id="IPR011990">
    <property type="entry name" value="TPR-like_helical_dom_sf"/>
</dbReference>
<feature type="compositionally biased region" description="Basic residues" evidence="4">
    <location>
        <begin position="119"/>
        <end position="136"/>
    </location>
</feature>
<feature type="compositionally biased region" description="Basic and acidic residues" evidence="4">
    <location>
        <begin position="103"/>
        <end position="118"/>
    </location>
</feature>
<dbReference type="OrthoDB" id="297219at2759"/>
<dbReference type="Gramene" id="Manes.06G000900.1.v8.1">
    <property type="protein sequence ID" value="Manes.06G000900.1.v8.1.CDS"/>
    <property type="gene ID" value="Manes.06G000900.v8.1"/>
</dbReference>
<comment type="similarity">
    <text evidence="2">Belongs to the NRDE2 family.</text>
</comment>
<dbReference type="InterPro" id="IPR003107">
    <property type="entry name" value="HAT"/>
</dbReference>
<evidence type="ECO:0000256" key="4">
    <source>
        <dbReference type="SAM" id="MobiDB-lite"/>
    </source>
</evidence>
<feature type="compositionally biased region" description="Acidic residues" evidence="4">
    <location>
        <begin position="578"/>
        <end position="595"/>
    </location>
</feature>
<dbReference type="GO" id="GO:1902369">
    <property type="term" value="P:negative regulation of RNA catabolic process"/>
    <property type="evidence" value="ECO:0000318"/>
    <property type="project" value="GO_Central"/>
</dbReference>
<name>A0A2C9VLL0_MANES</name>
<dbReference type="Gene3D" id="1.25.40.10">
    <property type="entry name" value="Tetratricopeptide repeat domain"/>
    <property type="match status" value="3"/>
</dbReference>
<evidence type="ECO:0000256" key="1">
    <source>
        <dbReference type="ARBA" id="ARBA00004123"/>
    </source>
</evidence>
<dbReference type="GO" id="GO:0005634">
    <property type="term" value="C:nucleus"/>
    <property type="evidence" value="ECO:0007669"/>
    <property type="project" value="UniProtKB-SubCell"/>
</dbReference>
<keyword evidence="6" id="KW-1185">Reference proteome</keyword>
<keyword evidence="3" id="KW-0539">Nucleus</keyword>
<dbReference type="Pfam" id="PF08424">
    <property type="entry name" value="NRDE-2"/>
    <property type="match status" value="1"/>
</dbReference>
<evidence type="ECO:0008006" key="7">
    <source>
        <dbReference type="Google" id="ProtNLM"/>
    </source>
</evidence>
<proteinExistence type="inferred from homology"/>
<comment type="subcellular location">
    <subcellularLocation>
        <location evidence="1">Nucleus</location>
    </subcellularLocation>
</comment>
<evidence type="ECO:0000256" key="3">
    <source>
        <dbReference type="ARBA" id="ARBA00023242"/>
    </source>
</evidence>
<dbReference type="EMBL" id="CM004392">
    <property type="protein sequence ID" value="OAY46453.1"/>
    <property type="molecule type" value="Genomic_DNA"/>
</dbReference>
<dbReference type="AlphaFoldDB" id="A0A2C9VLL0"/>
<feature type="region of interest" description="Disordered" evidence="4">
    <location>
        <begin position="541"/>
        <end position="595"/>
    </location>
</feature>
<dbReference type="Proteomes" id="UP000091857">
    <property type="component" value="Chromosome 6"/>
</dbReference>
<dbReference type="PANTHER" id="PTHR13471">
    <property type="entry name" value="TETRATRICOPEPTIDE-LIKE HELICAL"/>
    <property type="match status" value="1"/>
</dbReference>
<dbReference type="GO" id="GO:0031048">
    <property type="term" value="P:regulatory ncRNA-mediated heterochromatin formation"/>
    <property type="evidence" value="ECO:0000318"/>
    <property type="project" value="GO_Central"/>
</dbReference>
<evidence type="ECO:0000313" key="5">
    <source>
        <dbReference type="EMBL" id="OAY46453.1"/>
    </source>
</evidence>
<dbReference type="PANTHER" id="PTHR13471:SF0">
    <property type="entry name" value="NUCLEAR EXOSOME REGULATOR NRDE2"/>
    <property type="match status" value="1"/>
</dbReference>
<feature type="compositionally biased region" description="Polar residues" evidence="4">
    <location>
        <begin position="44"/>
        <end position="62"/>
    </location>
</feature>
<feature type="compositionally biased region" description="Basic and acidic residues" evidence="4">
    <location>
        <begin position="63"/>
        <end position="72"/>
    </location>
</feature>